<feature type="coiled-coil region" evidence="1">
    <location>
        <begin position="536"/>
        <end position="563"/>
    </location>
</feature>
<name>A0ABP0BDA0_9PEZI</name>
<proteinExistence type="predicted"/>
<dbReference type="EMBL" id="CAWUHD010000024">
    <property type="protein sequence ID" value="CAK7217534.1"/>
    <property type="molecule type" value="Genomic_DNA"/>
</dbReference>
<feature type="compositionally biased region" description="Low complexity" evidence="2">
    <location>
        <begin position="317"/>
        <end position="334"/>
    </location>
</feature>
<protein>
    <submittedName>
        <fullName evidence="3">Uncharacterized protein</fullName>
    </submittedName>
</protein>
<gene>
    <name evidence="3" type="ORF">SEUCBS140593_003242</name>
</gene>
<feature type="compositionally biased region" description="Basic and acidic residues" evidence="2">
    <location>
        <begin position="112"/>
        <end position="139"/>
    </location>
</feature>
<evidence type="ECO:0000256" key="1">
    <source>
        <dbReference type="SAM" id="Coils"/>
    </source>
</evidence>
<feature type="region of interest" description="Disordered" evidence="2">
    <location>
        <begin position="651"/>
        <end position="703"/>
    </location>
</feature>
<feature type="region of interest" description="Disordered" evidence="2">
    <location>
        <begin position="1"/>
        <end position="139"/>
    </location>
</feature>
<accession>A0ABP0BDA0</accession>
<feature type="region of interest" description="Disordered" evidence="2">
    <location>
        <begin position="317"/>
        <end position="357"/>
    </location>
</feature>
<keyword evidence="1" id="KW-0175">Coiled coil</keyword>
<evidence type="ECO:0000313" key="3">
    <source>
        <dbReference type="EMBL" id="CAK7217534.1"/>
    </source>
</evidence>
<reference evidence="3 4" key="1">
    <citation type="submission" date="2024-01" db="EMBL/GenBank/DDBJ databases">
        <authorList>
            <person name="Allen C."/>
            <person name="Tagirdzhanova G."/>
        </authorList>
    </citation>
    <scope>NUCLEOTIDE SEQUENCE [LARGE SCALE GENOMIC DNA]</scope>
</reference>
<organism evidence="3 4">
    <name type="scientific">Sporothrix eucalyptigena</name>
    <dbReference type="NCBI Taxonomy" id="1812306"/>
    <lineage>
        <taxon>Eukaryota</taxon>
        <taxon>Fungi</taxon>
        <taxon>Dikarya</taxon>
        <taxon>Ascomycota</taxon>
        <taxon>Pezizomycotina</taxon>
        <taxon>Sordariomycetes</taxon>
        <taxon>Sordariomycetidae</taxon>
        <taxon>Ophiostomatales</taxon>
        <taxon>Ophiostomataceae</taxon>
        <taxon>Sporothrix</taxon>
    </lineage>
</organism>
<dbReference type="Proteomes" id="UP001642482">
    <property type="component" value="Unassembled WGS sequence"/>
</dbReference>
<comment type="caution">
    <text evidence="3">The sequence shown here is derived from an EMBL/GenBank/DDBJ whole genome shotgun (WGS) entry which is preliminary data.</text>
</comment>
<evidence type="ECO:0000256" key="2">
    <source>
        <dbReference type="SAM" id="MobiDB-lite"/>
    </source>
</evidence>
<sequence>MVNDDRSPTHNTWRRESDNFNSRRSSTFRHRREGSFDSNRDRDRDRRDWADRDRDRRDWGDRNRDRDRDRGAGRDDDDRNRDRPSDRDFERGGGGSGDRRPSDALPPPAPRRFTDEGVERKGPELIRPLSEAERAQREEAEAQVAKTANDLSNTSKSFLTQLDNWLQPNAALVDLVRTMQTKQDSMESKLESQAVLQTLQADNATLQGQVKALATLVENLSTRLNTVESTSTKLVTQAGQCTARSITQAAAMGGLEARLAEHGAILAKVEAVDLESLNNFIVTEKPRQQETLNKQETDIAKLKTEMIAVQSGLQEARAAQAQQQDNGTIATPAPSSAPAPTPDVSKPTAPPPAPATTLVFPGDDFTSLRIEISKLNERILPLEKSSEKIKELETRQVKAMARNTIETNKLHEELQKDRKSWNNMSKIFGDLLDKETTDRMVDSERLKELEKNVQLLQSQPQPVQPPPAVGQEQAPPVAPGNDAEMAVTDLEPSLSPVPEPVNATDPVESVTFPAAALPTGAQATPQAQPEGNNAGLQDLENALQILQTRMKATEDEIQSTRRDFNGQCSTIRMMVSTLDSQFNNLTTKELYQAIIGHMERLYPNARQLQEDVRHMAGQVTLMKEHNRAADEALKKLGDAVGLSVIQKRSLAEGTNNSGGDEASAAKRQRTNGTRPPDNGTTNGTAAAAAAVRPLPGATARAGI</sequence>
<feature type="region of interest" description="Disordered" evidence="2">
    <location>
        <begin position="457"/>
        <end position="483"/>
    </location>
</feature>
<feature type="compositionally biased region" description="Basic and acidic residues" evidence="2">
    <location>
        <begin position="33"/>
        <end position="102"/>
    </location>
</feature>
<keyword evidence="4" id="KW-1185">Reference proteome</keyword>
<feature type="compositionally biased region" description="Low complexity" evidence="2">
    <location>
        <begin position="678"/>
        <end position="690"/>
    </location>
</feature>
<evidence type="ECO:0000313" key="4">
    <source>
        <dbReference type="Proteomes" id="UP001642482"/>
    </source>
</evidence>
<feature type="compositionally biased region" description="Basic and acidic residues" evidence="2">
    <location>
        <begin position="1"/>
        <end position="18"/>
    </location>
</feature>